<gene>
    <name evidence="2" type="ORF">NLS_LOCUS5340</name>
</gene>
<dbReference type="PANTHER" id="PTHR31128">
    <property type="entry name" value="PROTEIN CBR-CLEC-135-RELATED"/>
    <property type="match status" value="1"/>
</dbReference>
<keyword evidence="3" id="KW-1185">Reference proteome</keyword>
<sequence length="205" mass="23728">MKTETANSAAPKPKGKYEKSEADSSYSHSTSNQYDNISVRSNNPMLGPVKRASRHQSLSKNNANILEKLPENASKLEILHRFYLGQRSRSVSISSIQFAQNFRLYHELPENVNNLDNLKQYAPLYIVFVNNDLEYRHLPVQECLMNGKRRFFVECGDRNIVPFKTLEYLIRHYANTFAYTDSQGRKSRFPDNPVDESINDFKKVD</sequence>
<organism evidence="2 3">
    <name type="scientific">Litomosoides sigmodontis</name>
    <name type="common">Filarial nematode worm</name>
    <dbReference type="NCBI Taxonomy" id="42156"/>
    <lineage>
        <taxon>Eukaryota</taxon>
        <taxon>Metazoa</taxon>
        <taxon>Ecdysozoa</taxon>
        <taxon>Nematoda</taxon>
        <taxon>Chromadorea</taxon>
        <taxon>Rhabditida</taxon>
        <taxon>Spirurina</taxon>
        <taxon>Spiruromorpha</taxon>
        <taxon>Filarioidea</taxon>
        <taxon>Onchocercidae</taxon>
        <taxon>Litomosoides</taxon>
    </lineage>
</organism>
<dbReference type="Proteomes" id="UP000277928">
    <property type="component" value="Unassembled WGS sequence"/>
</dbReference>
<feature type="compositionally biased region" description="Polar residues" evidence="1">
    <location>
        <begin position="23"/>
        <end position="44"/>
    </location>
</feature>
<name>A0A3P6UVI1_LITSI</name>
<evidence type="ECO:0000313" key="3">
    <source>
        <dbReference type="Proteomes" id="UP000277928"/>
    </source>
</evidence>
<feature type="region of interest" description="Disordered" evidence="1">
    <location>
        <begin position="1"/>
        <end position="56"/>
    </location>
</feature>
<evidence type="ECO:0000313" key="2">
    <source>
        <dbReference type="EMBL" id="VDK81541.1"/>
    </source>
</evidence>
<feature type="region of interest" description="Disordered" evidence="1">
    <location>
        <begin position="182"/>
        <end position="205"/>
    </location>
</feature>
<dbReference type="EMBL" id="UYRX01000396">
    <property type="protein sequence ID" value="VDK81541.1"/>
    <property type="molecule type" value="Genomic_DNA"/>
</dbReference>
<proteinExistence type="predicted"/>
<reference evidence="2 3" key="1">
    <citation type="submission" date="2018-08" db="EMBL/GenBank/DDBJ databases">
        <authorList>
            <person name="Laetsch R D."/>
            <person name="Stevens L."/>
            <person name="Kumar S."/>
            <person name="Blaxter L. M."/>
        </authorList>
    </citation>
    <scope>NUCLEOTIDE SEQUENCE [LARGE SCALE GENOMIC DNA]</scope>
</reference>
<evidence type="ECO:0000256" key="1">
    <source>
        <dbReference type="SAM" id="MobiDB-lite"/>
    </source>
</evidence>
<protein>
    <submittedName>
        <fullName evidence="2">Uncharacterized protein</fullName>
    </submittedName>
</protein>
<dbReference type="AlphaFoldDB" id="A0A3P6UVI1"/>
<dbReference type="PANTHER" id="PTHR31128:SF9">
    <property type="entry name" value="DUF3444 DOMAIN-CONTAINING PROTEIN-RELATED"/>
    <property type="match status" value="1"/>
</dbReference>
<dbReference type="OrthoDB" id="10450652at2759"/>
<accession>A0A3P6UVI1</accession>